<accession>A0ABS6DUI0</accession>
<comment type="caution">
    <text evidence="1">The sequence shown here is derived from an EMBL/GenBank/DDBJ whole genome shotgun (WGS) entry which is preliminary data.</text>
</comment>
<dbReference type="Proteomes" id="UP001196301">
    <property type="component" value="Unassembled WGS sequence"/>
</dbReference>
<dbReference type="NCBIfam" id="NF033547">
    <property type="entry name" value="transpos_IS1595"/>
    <property type="match status" value="1"/>
</dbReference>
<keyword evidence="2" id="KW-1185">Reference proteome</keyword>
<dbReference type="EMBL" id="JAHLOQ010000005">
    <property type="protein sequence ID" value="MBU5335485.1"/>
    <property type="molecule type" value="Genomic_DNA"/>
</dbReference>
<reference evidence="1 2" key="1">
    <citation type="submission" date="2021-06" db="EMBL/GenBank/DDBJ databases">
        <authorList>
            <person name="Sun Q."/>
            <person name="Li D."/>
        </authorList>
    </citation>
    <scope>NUCLEOTIDE SEQUENCE [LARGE SCALE GENOMIC DNA]</scope>
    <source>
        <strain evidence="1 2">N19</strain>
    </source>
</reference>
<sequence>MFKSKNTGVFATKNLHSLTENLTKNELQSLISIIQNKIRIAYYNRIDLGSDEEFLKNFPTNFERDIEILKERYKNGIKCPKCGHSKLNKNGRTNNRQRYICKNCRTTFDERSFSPLSNTKLSLDTWLKYCRFMIEGGTIKYCAEKVSVSVPTSFFMRHRILDVLNLSLKNQTFEGIVCADEYNLNESFKGKSPKKTIEEERFFHNFEYSDLSRCVNWTFRNTHYLSHNPEKYMKPIQVKITTAMDRNGHVLTRIVENPYFKPYSKEKYQDLLYFFQGKLHKDSILCAFNAGLYGEVIHKLKVNFKKAPNRIQQDIYSINHVFMYNKKLSSWLSNFHGVATKYLNNYLAWHSFLFMLQELNEISRIKNLFMQFSTKNLSITKKEIQNRKVEFI</sequence>
<proteinExistence type="predicted"/>
<dbReference type="RefSeq" id="WP_216568620.1">
    <property type="nucleotide sequence ID" value="NZ_JAHLOQ010000005.1"/>
</dbReference>
<name>A0ABS6DUI0_9FIRM</name>
<evidence type="ECO:0000313" key="2">
    <source>
        <dbReference type="Proteomes" id="UP001196301"/>
    </source>
</evidence>
<gene>
    <name evidence="1" type="ORF">KQI20_03440</name>
</gene>
<organism evidence="1 2">
    <name type="scientific">Intestinibacter bartlettii</name>
    <dbReference type="NCBI Taxonomy" id="261299"/>
    <lineage>
        <taxon>Bacteria</taxon>
        <taxon>Bacillati</taxon>
        <taxon>Bacillota</taxon>
        <taxon>Clostridia</taxon>
        <taxon>Peptostreptococcales</taxon>
        <taxon>Peptostreptococcaceae</taxon>
        <taxon>Intestinibacter</taxon>
    </lineage>
</organism>
<evidence type="ECO:0000313" key="1">
    <source>
        <dbReference type="EMBL" id="MBU5335485.1"/>
    </source>
</evidence>
<protein>
    <submittedName>
        <fullName evidence="1">IS1595 family transposase</fullName>
    </submittedName>
</protein>